<dbReference type="GO" id="GO:0004531">
    <property type="term" value="F:deoxyribonuclease II activity"/>
    <property type="evidence" value="ECO:0007669"/>
    <property type="project" value="InterPro"/>
</dbReference>
<comment type="similarity">
    <text evidence="1">Belongs to the DNase II family.</text>
</comment>
<dbReference type="Pfam" id="PF03265">
    <property type="entry name" value="DNase_II"/>
    <property type="match status" value="1"/>
</dbReference>
<name>A0A0V0RDF3_9BILA</name>
<evidence type="ECO:0000313" key="3">
    <source>
        <dbReference type="EMBL" id="KRX12529.1"/>
    </source>
</evidence>
<evidence type="ECO:0000313" key="4">
    <source>
        <dbReference type="Proteomes" id="UP000054630"/>
    </source>
</evidence>
<dbReference type="OrthoDB" id="5919942at2759"/>
<accession>A0A0V0RDF3</accession>
<organism evidence="3 4">
    <name type="scientific">Trichinella nelsoni</name>
    <dbReference type="NCBI Taxonomy" id="6336"/>
    <lineage>
        <taxon>Eukaryota</taxon>
        <taxon>Metazoa</taxon>
        <taxon>Ecdysozoa</taxon>
        <taxon>Nematoda</taxon>
        <taxon>Enoplea</taxon>
        <taxon>Dorylaimia</taxon>
        <taxon>Trichinellida</taxon>
        <taxon>Trichinellidae</taxon>
        <taxon>Trichinella</taxon>
    </lineage>
</organism>
<sequence>MNHPDIPQATNEIKQYRNQEAASWIVHTVSGFPKALRGYLFPPAEIQKRHLFICLTFNETRTIRIAIPFIYHNDVPDAEADSL</sequence>
<proteinExistence type="inferred from homology"/>
<dbReference type="Proteomes" id="UP000054630">
    <property type="component" value="Unassembled WGS sequence"/>
</dbReference>
<gene>
    <name evidence="3" type="ORF">T07_539</name>
</gene>
<evidence type="ECO:0000256" key="1">
    <source>
        <dbReference type="ARBA" id="ARBA00007527"/>
    </source>
</evidence>
<reference evidence="3 4" key="1">
    <citation type="submission" date="2015-01" db="EMBL/GenBank/DDBJ databases">
        <title>Evolution of Trichinella species and genotypes.</title>
        <authorList>
            <person name="Korhonen P.K."/>
            <person name="Edoardo P."/>
            <person name="Giuseppe L.R."/>
            <person name="Gasser R.B."/>
        </authorList>
    </citation>
    <scope>NUCLEOTIDE SEQUENCE [LARGE SCALE GENOMIC DNA]</scope>
    <source>
        <strain evidence="3">ISS37</strain>
    </source>
</reference>
<dbReference type="EMBL" id="JYDL01000351">
    <property type="protein sequence ID" value="KRX12529.1"/>
    <property type="molecule type" value="Genomic_DNA"/>
</dbReference>
<keyword evidence="4" id="KW-1185">Reference proteome</keyword>
<dbReference type="InterPro" id="IPR004947">
    <property type="entry name" value="DNase_II"/>
</dbReference>
<dbReference type="AlphaFoldDB" id="A0A0V0RDF3"/>
<keyword evidence="2" id="KW-0378">Hydrolase</keyword>
<evidence type="ECO:0000256" key="2">
    <source>
        <dbReference type="ARBA" id="ARBA00022801"/>
    </source>
</evidence>
<comment type="caution">
    <text evidence="3">The sequence shown here is derived from an EMBL/GenBank/DDBJ whole genome shotgun (WGS) entry which is preliminary data.</text>
</comment>
<protein>
    <submittedName>
        <fullName evidence="3">Uncharacterized protein</fullName>
    </submittedName>
</protein>